<dbReference type="CDD" id="cd00267">
    <property type="entry name" value="ABC_ATPase"/>
    <property type="match status" value="1"/>
</dbReference>
<dbReference type="PATRIC" id="fig|1115809.3.peg.233"/>
<dbReference type="PANTHER" id="PTHR32182">
    <property type="entry name" value="DNA REPLICATION AND REPAIR PROTEIN RECF"/>
    <property type="match status" value="1"/>
</dbReference>
<sequence>MLNRIVIAGYKSIRQMELELRPINILLGSNGVGKTNFISFFRLINVIYEQHLHNYTMRNNAERLFHYGLKQTKELKGYLEFGDNAYEVRLQPRYNGSLFIAEEKSYYRRRPNSFSNMEESRIKDSTTYRDSWLRDYLQSYKIYHFHDTSKGAPLRSSANVNDNRLLRTDGGNLPAFLYMLQQKYPKTLKRIELTVRSVMPYFGGFSLAPSVLDANLINLQWSDMAADGKYFDANDLSDGSIRFIALATLLLQPILPKVIIIDEPELGLHPAAIVRLAGMVQSVAARGCQVIISTQSVNLINNFDAADIITVDRKDGQSSFNRLDGNELKNWLDDYSLGELWTKSIIDGQPTLL</sequence>
<dbReference type="RefSeq" id="WP_021588721.1">
    <property type="nucleotide sequence ID" value="NZ_AWEY01000007.1"/>
</dbReference>
<proteinExistence type="predicted"/>
<dbReference type="EMBL" id="AWEY01000007">
    <property type="protein sequence ID" value="ERK40223.1"/>
    <property type="molecule type" value="Genomic_DNA"/>
</dbReference>
<reference evidence="2 3" key="1">
    <citation type="submission" date="2013-08" db="EMBL/GenBank/DDBJ databases">
        <authorList>
            <person name="Durkin A.S."/>
            <person name="Haft D.R."/>
            <person name="McCorrison J."/>
            <person name="Torralba M."/>
            <person name="Gillis M."/>
            <person name="Haft D.H."/>
            <person name="Methe B."/>
            <person name="Sutton G."/>
            <person name="Nelson K.E."/>
        </authorList>
    </citation>
    <scope>NUCLEOTIDE SEQUENCE [LARGE SCALE GENOMIC DNA]</scope>
    <source>
        <strain evidence="2 3">F0067</strain>
    </source>
</reference>
<dbReference type="GO" id="GO:0006302">
    <property type="term" value="P:double-strand break repair"/>
    <property type="evidence" value="ECO:0007669"/>
    <property type="project" value="TreeGrafter"/>
</dbReference>
<comment type="caution">
    <text evidence="2">The sequence shown here is derived from an EMBL/GenBank/DDBJ whole genome shotgun (WGS) entry which is preliminary data.</text>
</comment>
<name>U2QFX3_9BACT</name>
<dbReference type="SUPFAM" id="SSF52540">
    <property type="entry name" value="P-loop containing nucleoside triphosphate hydrolases"/>
    <property type="match status" value="1"/>
</dbReference>
<evidence type="ECO:0000313" key="3">
    <source>
        <dbReference type="Proteomes" id="UP000016648"/>
    </source>
</evidence>
<dbReference type="GO" id="GO:0005524">
    <property type="term" value="F:ATP binding"/>
    <property type="evidence" value="ECO:0007669"/>
    <property type="project" value="InterPro"/>
</dbReference>
<accession>U2QFX3</accession>
<keyword evidence="3" id="KW-1185">Reference proteome</keyword>
<dbReference type="PIRSF" id="PIRSF029347">
    <property type="entry name" value="RecF"/>
    <property type="match status" value="1"/>
</dbReference>
<dbReference type="InterPro" id="IPR014555">
    <property type="entry name" value="RecF-like"/>
</dbReference>
<organism evidence="2 3">
    <name type="scientific">Segatella baroniae F0067</name>
    <dbReference type="NCBI Taxonomy" id="1115809"/>
    <lineage>
        <taxon>Bacteria</taxon>
        <taxon>Pseudomonadati</taxon>
        <taxon>Bacteroidota</taxon>
        <taxon>Bacteroidia</taxon>
        <taxon>Bacteroidales</taxon>
        <taxon>Prevotellaceae</taxon>
        <taxon>Segatella</taxon>
    </lineage>
</organism>
<evidence type="ECO:0000259" key="1">
    <source>
        <dbReference type="Pfam" id="PF13304"/>
    </source>
</evidence>
<gene>
    <name evidence="2" type="ORF">HMPREF9135_0412</name>
</gene>
<dbReference type="GO" id="GO:0000731">
    <property type="term" value="P:DNA synthesis involved in DNA repair"/>
    <property type="evidence" value="ECO:0007669"/>
    <property type="project" value="TreeGrafter"/>
</dbReference>
<protein>
    <submittedName>
        <fullName evidence="2">AAA domain protein</fullName>
    </submittedName>
</protein>
<dbReference type="AlphaFoldDB" id="U2QFX3"/>
<dbReference type="Proteomes" id="UP000016648">
    <property type="component" value="Unassembled WGS sequence"/>
</dbReference>
<evidence type="ECO:0000313" key="2">
    <source>
        <dbReference type="EMBL" id="ERK40223.1"/>
    </source>
</evidence>
<dbReference type="Gene3D" id="3.40.50.300">
    <property type="entry name" value="P-loop containing nucleotide triphosphate hydrolases"/>
    <property type="match status" value="2"/>
</dbReference>
<feature type="domain" description="ATPase AAA-type core" evidence="1">
    <location>
        <begin position="23"/>
        <end position="301"/>
    </location>
</feature>
<dbReference type="Pfam" id="PF13304">
    <property type="entry name" value="AAA_21"/>
    <property type="match status" value="1"/>
</dbReference>
<dbReference type="GO" id="GO:0016887">
    <property type="term" value="F:ATP hydrolysis activity"/>
    <property type="evidence" value="ECO:0007669"/>
    <property type="project" value="InterPro"/>
</dbReference>
<dbReference type="InterPro" id="IPR027417">
    <property type="entry name" value="P-loop_NTPase"/>
</dbReference>
<dbReference type="PANTHER" id="PTHR32182:SF22">
    <property type="entry name" value="ATP-DEPENDENT ENDONUCLEASE, OLD FAMILY-RELATED"/>
    <property type="match status" value="1"/>
</dbReference>
<dbReference type="InterPro" id="IPR003959">
    <property type="entry name" value="ATPase_AAA_core"/>
</dbReference>